<comment type="caution">
    <text evidence="2">The sequence shown here is derived from an EMBL/GenBank/DDBJ whole genome shotgun (WGS) entry which is preliminary data.</text>
</comment>
<dbReference type="InterPro" id="IPR005137">
    <property type="entry name" value="BtpA"/>
</dbReference>
<gene>
    <name evidence="2" type="ORF">LKD81_14675</name>
</gene>
<evidence type="ECO:0000256" key="1">
    <source>
        <dbReference type="ARBA" id="ARBA00006007"/>
    </source>
</evidence>
<dbReference type="Pfam" id="PF03437">
    <property type="entry name" value="BtpA"/>
    <property type="match status" value="1"/>
</dbReference>
<evidence type="ECO:0000313" key="3">
    <source>
        <dbReference type="Proteomes" id="UP001198182"/>
    </source>
</evidence>
<reference evidence="2" key="1">
    <citation type="submission" date="2021-10" db="EMBL/GenBank/DDBJ databases">
        <title>Anaerobic single-cell dispensing facilitates the cultivation of human gut bacteria.</title>
        <authorList>
            <person name="Afrizal A."/>
        </authorList>
    </citation>
    <scope>NUCLEOTIDE SEQUENCE</scope>
    <source>
        <strain evidence="2">CLA-AA-H215</strain>
    </source>
</reference>
<accession>A0AAE3JGV1</accession>
<dbReference type="InterPro" id="IPR011060">
    <property type="entry name" value="RibuloseP-bd_barrel"/>
</dbReference>
<dbReference type="NCBIfam" id="TIGR00259">
    <property type="entry name" value="thylakoid_BtpA"/>
    <property type="match status" value="1"/>
</dbReference>
<dbReference type="Proteomes" id="UP001198182">
    <property type="component" value="Unassembled WGS sequence"/>
</dbReference>
<dbReference type="RefSeq" id="WP_308454658.1">
    <property type="nucleotide sequence ID" value="NZ_JAJEQR010000055.1"/>
</dbReference>
<sequence length="266" mass="28127">MWTKGLFGTEKPIIALLHLDPLPGDPDFCGSLDTVIEHASCDVKALQEGGVDGVLIANEFSFPMTYVSHAETLMAMACVIGAIKKDIHVPFGTNVVMNPEETIRMAKAVGASFGRSAFAGAFTGTYGVHVNNFGENVRLKYALGIPEMKLLCKINPEGDVLLAEQSIEEIIDNVTLGDHVGAFCVSGPGAGQEASWDLLAHVCDLAKAKHVPVFCNTGCKESTIAKILTIADGGCVGTAFKGADGRVDADKVRSFMAVAKEARGDR</sequence>
<dbReference type="AlphaFoldDB" id="A0AAE3JGV1"/>
<dbReference type="PANTHER" id="PTHR21381">
    <property type="entry name" value="ZGC:162297"/>
    <property type="match status" value="1"/>
</dbReference>
<proteinExistence type="inferred from homology"/>
<name>A0AAE3JGV1_9FIRM</name>
<dbReference type="PANTHER" id="PTHR21381:SF3">
    <property type="entry name" value="SGC REGION PROTEIN SGCQ-RELATED"/>
    <property type="match status" value="1"/>
</dbReference>
<organism evidence="2 3">
    <name type="scientific">Hominifimenecus microfluidus</name>
    <dbReference type="NCBI Taxonomy" id="2885348"/>
    <lineage>
        <taxon>Bacteria</taxon>
        <taxon>Bacillati</taxon>
        <taxon>Bacillota</taxon>
        <taxon>Clostridia</taxon>
        <taxon>Lachnospirales</taxon>
        <taxon>Lachnospiraceae</taxon>
        <taxon>Hominifimenecus</taxon>
    </lineage>
</organism>
<keyword evidence="3" id="KW-1185">Reference proteome</keyword>
<comment type="similarity">
    <text evidence="1">Belongs to the BtpA family.</text>
</comment>
<protein>
    <submittedName>
        <fullName evidence="2">BtpA/SgcQ family protein</fullName>
    </submittedName>
</protein>
<evidence type="ECO:0000313" key="2">
    <source>
        <dbReference type="EMBL" id="MCC2232222.1"/>
    </source>
</evidence>
<dbReference type="SUPFAM" id="SSF51366">
    <property type="entry name" value="Ribulose-phoshate binding barrel"/>
    <property type="match status" value="1"/>
</dbReference>
<dbReference type="EMBL" id="JAJEQR010000055">
    <property type="protein sequence ID" value="MCC2232222.1"/>
    <property type="molecule type" value="Genomic_DNA"/>
</dbReference>